<accession>A0ABC9N9X4</accession>
<evidence type="ECO:0000313" key="2">
    <source>
        <dbReference type="Proteomes" id="UP000004110"/>
    </source>
</evidence>
<organism evidence="1 2">
    <name type="scientific">Bacteroides uniformis (strain ATCC 8492 / DSM 6597 / CCUG 4942 / CIP 103695 / JCM 5828 / KCTC 5204 / NCTC 13054 / VPI 0061)</name>
    <dbReference type="NCBI Taxonomy" id="411479"/>
    <lineage>
        <taxon>Bacteria</taxon>
        <taxon>Pseudomonadati</taxon>
        <taxon>Bacteroidota</taxon>
        <taxon>Bacteroidia</taxon>
        <taxon>Bacteroidales</taxon>
        <taxon>Bacteroidaceae</taxon>
        <taxon>Bacteroides</taxon>
    </lineage>
</organism>
<evidence type="ECO:0008006" key="3">
    <source>
        <dbReference type="Google" id="ProtNLM"/>
    </source>
</evidence>
<proteinExistence type="predicted"/>
<comment type="caution">
    <text evidence="1">The sequence shown here is derived from an EMBL/GenBank/DDBJ whole genome shotgun (WGS) entry which is preliminary data.</text>
</comment>
<sequence>MLLFLLEYSSIFLLFIISNIDNLQNVLIHLYINTVYLICKGN</sequence>
<gene>
    <name evidence="1" type="ORF">BACUNI_02724</name>
</gene>
<dbReference type="Proteomes" id="UP000004110">
    <property type="component" value="Unassembled WGS sequence"/>
</dbReference>
<dbReference type="EMBL" id="AAYH02000045">
    <property type="protein sequence ID" value="EDO53446.1"/>
    <property type="molecule type" value="Genomic_DNA"/>
</dbReference>
<evidence type="ECO:0000313" key="1">
    <source>
        <dbReference type="EMBL" id="EDO53446.1"/>
    </source>
</evidence>
<reference evidence="1" key="2">
    <citation type="submission" date="2013-11" db="EMBL/GenBank/DDBJ databases">
        <title>Draft genome sequence of Bacteroides uniformis (ATCC 8492).</title>
        <authorList>
            <person name="Sudarsanam P."/>
            <person name="Ley R."/>
            <person name="Guruge J."/>
            <person name="Turnbaugh P.J."/>
            <person name="Mahowald M."/>
            <person name="Liep D."/>
            <person name="Gordon J."/>
        </authorList>
    </citation>
    <scope>NUCLEOTIDE SEQUENCE</scope>
    <source>
        <strain evidence="1">ATCC 8492</strain>
    </source>
</reference>
<reference evidence="1" key="1">
    <citation type="submission" date="2007-06" db="EMBL/GenBank/DDBJ databases">
        <authorList>
            <person name="Fulton L."/>
            <person name="Clifton S."/>
            <person name="Fulton B."/>
            <person name="Xu J."/>
            <person name="Minx P."/>
            <person name="Pepin K.H."/>
            <person name="Johnson M."/>
            <person name="Thiruvilangam P."/>
            <person name="Bhonagiri V."/>
            <person name="Nash W.E."/>
            <person name="Mardis E.R."/>
            <person name="Wilson R.K."/>
        </authorList>
    </citation>
    <scope>NUCLEOTIDE SEQUENCE [LARGE SCALE GENOMIC DNA]</scope>
    <source>
        <strain evidence="1">ATCC 8492</strain>
    </source>
</reference>
<name>A0ABC9N9X4_BACUC</name>
<dbReference type="AlphaFoldDB" id="A0ABC9N9X4"/>
<protein>
    <recommendedName>
        <fullName evidence="3">CPBP family intramembrane metalloprotease</fullName>
    </recommendedName>
</protein>
<keyword evidence="2" id="KW-1185">Reference proteome</keyword>